<accession>A0A9Y2IBG9</accession>
<organism evidence="1 2">
    <name type="scientific">Amycolatopsis carbonis</name>
    <dbReference type="NCBI Taxonomy" id="715471"/>
    <lineage>
        <taxon>Bacteria</taxon>
        <taxon>Bacillati</taxon>
        <taxon>Actinomycetota</taxon>
        <taxon>Actinomycetes</taxon>
        <taxon>Pseudonocardiales</taxon>
        <taxon>Pseudonocardiaceae</taxon>
        <taxon>Amycolatopsis</taxon>
    </lineage>
</organism>
<protein>
    <submittedName>
        <fullName evidence="1">DUF2795 domain-containing protein</fullName>
    </submittedName>
</protein>
<sequence>MSFPDHPALARHLEGVTYPCGRAELLRHASAAGCGDDVLGPLGGLPRDDRYDDLDSVFSALDAIRAR</sequence>
<gene>
    <name evidence="1" type="ORF">QRX50_31150</name>
</gene>
<dbReference type="InterPro" id="IPR021527">
    <property type="entry name" value="DUF2795"/>
</dbReference>
<reference evidence="1 2" key="1">
    <citation type="submission" date="2023-06" db="EMBL/GenBank/DDBJ databases">
        <authorList>
            <person name="Oyuntsetseg B."/>
            <person name="Kim S.B."/>
        </authorList>
    </citation>
    <scope>NUCLEOTIDE SEQUENCE [LARGE SCALE GENOMIC DNA]</scope>
    <source>
        <strain evidence="1 2">2-15</strain>
    </source>
</reference>
<proteinExistence type="predicted"/>
<dbReference type="RefSeq" id="WP_285966683.1">
    <property type="nucleotide sequence ID" value="NZ_CP127294.1"/>
</dbReference>
<dbReference type="Pfam" id="PF11387">
    <property type="entry name" value="DUF2795"/>
    <property type="match status" value="1"/>
</dbReference>
<dbReference type="AlphaFoldDB" id="A0A9Y2IBG9"/>
<dbReference type="Proteomes" id="UP001236014">
    <property type="component" value="Chromosome"/>
</dbReference>
<dbReference type="KEGG" id="acab:QRX50_31150"/>
<evidence type="ECO:0000313" key="1">
    <source>
        <dbReference type="EMBL" id="WIX75921.1"/>
    </source>
</evidence>
<name>A0A9Y2IBG9_9PSEU</name>
<dbReference type="EMBL" id="CP127294">
    <property type="protein sequence ID" value="WIX75921.1"/>
    <property type="molecule type" value="Genomic_DNA"/>
</dbReference>
<evidence type="ECO:0000313" key="2">
    <source>
        <dbReference type="Proteomes" id="UP001236014"/>
    </source>
</evidence>
<keyword evidence="2" id="KW-1185">Reference proteome</keyword>